<keyword evidence="2 6" id="KW-0560">Oxidoreductase</keyword>
<feature type="domain" description="Aldehyde dehydrogenase" evidence="5">
    <location>
        <begin position="13"/>
        <end position="468"/>
    </location>
</feature>
<protein>
    <recommendedName>
        <fullName evidence="3">aldehyde dehydrogenase (NAD(+))</fullName>
        <ecNumber evidence="3">1.2.1.3</ecNumber>
    </recommendedName>
</protein>
<dbReference type="PANTHER" id="PTHR42804:SF1">
    <property type="entry name" value="ALDEHYDE DEHYDROGENASE-RELATED"/>
    <property type="match status" value="1"/>
</dbReference>
<comment type="catalytic activity">
    <reaction evidence="4">
        <text>an aldehyde + NAD(+) + H2O = a carboxylate + NADH + 2 H(+)</text>
        <dbReference type="Rhea" id="RHEA:16185"/>
        <dbReference type="ChEBI" id="CHEBI:15377"/>
        <dbReference type="ChEBI" id="CHEBI:15378"/>
        <dbReference type="ChEBI" id="CHEBI:17478"/>
        <dbReference type="ChEBI" id="CHEBI:29067"/>
        <dbReference type="ChEBI" id="CHEBI:57540"/>
        <dbReference type="ChEBI" id="CHEBI:57945"/>
        <dbReference type="EC" id="1.2.1.3"/>
    </reaction>
</comment>
<organism evidence="6 7">
    <name type="scientific">Mesorhizobium shonense</name>
    <dbReference type="NCBI Taxonomy" id="1209948"/>
    <lineage>
        <taxon>Bacteria</taxon>
        <taxon>Pseudomonadati</taxon>
        <taxon>Pseudomonadota</taxon>
        <taxon>Alphaproteobacteria</taxon>
        <taxon>Hyphomicrobiales</taxon>
        <taxon>Phyllobacteriaceae</taxon>
        <taxon>Mesorhizobium</taxon>
    </lineage>
</organism>
<reference evidence="6 7" key="1">
    <citation type="submission" date="2024-06" db="EMBL/GenBank/DDBJ databases">
        <title>Genomic Encyclopedia of Type Strains, Phase IV (KMG-IV): sequencing the most valuable type-strain genomes for metagenomic binning, comparative biology and taxonomic classification.</title>
        <authorList>
            <person name="Goeker M."/>
        </authorList>
    </citation>
    <scope>NUCLEOTIDE SEQUENCE [LARGE SCALE GENOMIC DNA]</scope>
    <source>
        <strain evidence="6 7">DSM 29846</strain>
    </source>
</reference>
<dbReference type="InterPro" id="IPR016161">
    <property type="entry name" value="Ald_DH/histidinol_DH"/>
</dbReference>
<sequence>MVQLQRFYIDGAWRAPASSRVGTLVNPATRKEDGAVALGNATDVANAVAAAKAAFSSYSLTSRRDRLDLLDRVIAVYERRAEEMAQAISREMGSPITLARQAHVPFGLGHLKTIVDVLRDYEFDEMVNGTLVTREPFGVCAFITPWNWPMNQIACKVAPALAAGCTMILKPSEIAPRSGALFAEIMDAAGVPAGVFNLVQGDYEVGQALATHVDVDLISFTGSTPAGVMVAKSAAETVKRVHQELGGKSPNIIAADADFERAVRHGARLCFSNSGQSCNAPTRMLVPADRMDEAAAIAAAVAGELKIGPPEDQATEMGPVVSERQLKKIRELIQAGITEGARLVAGGADVAPGLEGFYVAPTVFANVRNDMTIAREEIFGPVLSIIPYGDIEEAVSLANDTVYGLCAYVSSGDPEKTQAISRRLRAGMVHLNGSVADYAGAFGGYKRSGNGREWGRHGFEEFLEIKSVFGHGKTAVA</sequence>
<evidence type="ECO:0000313" key="7">
    <source>
        <dbReference type="Proteomes" id="UP001549036"/>
    </source>
</evidence>
<dbReference type="PANTHER" id="PTHR42804">
    <property type="entry name" value="ALDEHYDE DEHYDROGENASE"/>
    <property type="match status" value="1"/>
</dbReference>
<proteinExistence type="inferred from homology"/>
<dbReference type="EMBL" id="JBEPLM010000034">
    <property type="protein sequence ID" value="MET3597931.1"/>
    <property type="molecule type" value="Genomic_DNA"/>
</dbReference>
<dbReference type="Pfam" id="PF00171">
    <property type="entry name" value="Aldedh"/>
    <property type="match status" value="1"/>
</dbReference>
<dbReference type="Proteomes" id="UP001549036">
    <property type="component" value="Unassembled WGS sequence"/>
</dbReference>
<evidence type="ECO:0000259" key="5">
    <source>
        <dbReference type="Pfam" id="PF00171"/>
    </source>
</evidence>
<dbReference type="CDD" id="cd07138">
    <property type="entry name" value="ALDH_CddD_SSP0762"/>
    <property type="match status" value="1"/>
</dbReference>
<dbReference type="GO" id="GO:0004029">
    <property type="term" value="F:aldehyde dehydrogenase (NAD+) activity"/>
    <property type="evidence" value="ECO:0007669"/>
    <property type="project" value="UniProtKB-EC"/>
</dbReference>
<dbReference type="InterPro" id="IPR016160">
    <property type="entry name" value="Ald_DH_CS_CYS"/>
</dbReference>
<gene>
    <name evidence="6" type="ORF">ABID26_007358</name>
</gene>
<dbReference type="InterPro" id="IPR016163">
    <property type="entry name" value="Ald_DH_C"/>
</dbReference>
<dbReference type="RefSeq" id="WP_354418310.1">
    <property type="nucleotide sequence ID" value="NZ_JBEPLM010000034.1"/>
</dbReference>
<dbReference type="InterPro" id="IPR015590">
    <property type="entry name" value="Aldehyde_DH_dom"/>
</dbReference>
<dbReference type="SUPFAM" id="SSF53720">
    <property type="entry name" value="ALDH-like"/>
    <property type="match status" value="1"/>
</dbReference>
<comment type="caution">
    <text evidence="6">The sequence shown here is derived from an EMBL/GenBank/DDBJ whole genome shotgun (WGS) entry which is preliminary data.</text>
</comment>
<dbReference type="EC" id="1.2.1.3" evidence="3"/>
<keyword evidence="7" id="KW-1185">Reference proteome</keyword>
<dbReference type="Gene3D" id="3.40.309.10">
    <property type="entry name" value="Aldehyde Dehydrogenase, Chain A, domain 2"/>
    <property type="match status" value="1"/>
</dbReference>
<dbReference type="PROSITE" id="PS00070">
    <property type="entry name" value="ALDEHYDE_DEHYDR_CYS"/>
    <property type="match status" value="1"/>
</dbReference>
<evidence type="ECO:0000256" key="2">
    <source>
        <dbReference type="ARBA" id="ARBA00023002"/>
    </source>
</evidence>
<evidence type="ECO:0000256" key="4">
    <source>
        <dbReference type="ARBA" id="ARBA00049194"/>
    </source>
</evidence>
<accession>A0ABV2I5A3</accession>
<dbReference type="InterPro" id="IPR016162">
    <property type="entry name" value="Ald_DH_N"/>
</dbReference>
<comment type="similarity">
    <text evidence="1">Belongs to the aldehyde dehydrogenase family.</text>
</comment>
<evidence type="ECO:0000256" key="3">
    <source>
        <dbReference type="ARBA" id="ARBA00024226"/>
    </source>
</evidence>
<evidence type="ECO:0000313" key="6">
    <source>
        <dbReference type="EMBL" id="MET3597931.1"/>
    </source>
</evidence>
<evidence type="ECO:0000256" key="1">
    <source>
        <dbReference type="ARBA" id="ARBA00009986"/>
    </source>
</evidence>
<dbReference type="Gene3D" id="3.40.605.10">
    <property type="entry name" value="Aldehyde Dehydrogenase, Chain A, domain 1"/>
    <property type="match status" value="1"/>
</dbReference>
<name>A0ABV2I5A3_9HYPH</name>